<keyword evidence="12" id="KW-0275">Fatty acid biosynthesis</keyword>
<dbReference type="STRING" id="292564.Cyagr_2849"/>
<evidence type="ECO:0000256" key="12">
    <source>
        <dbReference type="ARBA" id="ARBA00023160"/>
    </source>
</evidence>
<evidence type="ECO:0000313" key="16">
    <source>
        <dbReference type="Proteomes" id="UP000010388"/>
    </source>
</evidence>
<dbReference type="InterPro" id="IPR015876">
    <property type="entry name" value="Acyl-CoA_DS"/>
</dbReference>
<keyword evidence="5 13" id="KW-0812">Transmembrane</keyword>
<dbReference type="KEGG" id="cgc:Cyagr_2849"/>
<evidence type="ECO:0000256" key="6">
    <source>
        <dbReference type="ARBA" id="ARBA00022832"/>
    </source>
</evidence>
<proteinExistence type="inferred from homology"/>
<keyword evidence="11 13" id="KW-0472">Membrane</keyword>
<evidence type="ECO:0000259" key="14">
    <source>
        <dbReference type="Pfam" id="PF00487"/>
    </source>
</evidence>
<dbReference type="HOGENOM" id="CLU_027359_1_2_3"/>
<evidence type="ECO:0000256" key="8">
    <source>
        <dbReference type="ARBA" id="ARBA00023002"/>
    </source>
</evidence>
<dbReference type="Proteomes" id="UP000010388">
    <property type="component" value="Chromosome"/>
</dbReference>
<evidence type="ECO:0000256" key="4">
    <source>
        <dbReference type="ARBA" id="ARBA00022516"/>
    </source>
</evidence>
<evidence type="ECO:0000256" key="1">
    <source>
        <dbReference type="ARBA" id="ARBA00001954"/>
    </source>
</evidence>
<keyword evidence="8" id="KW-0560">Oxidoreductase</keyword>
<dbReference type="GO" id="GO:0006633">
    <property type="term" value="P:fatty acid biosynthetic process"/>
    <property type="evidence" value="ECO:0007669"/>
    <property type="project" value="UniProtKB-KW"/>
</dbReference>
<dbReference type="Pfam" id="PF00487">
    <property type="entry name" value="FA_desaturase"/>
    <property type="match status" value="1"/>
</dbReference>
<dbReference type="PANTHER" id="PTHR11351:SF31">
    <property type="entry name" value="DESATURASE 1, ISOFORM A-RELATED"/>
    <property type="match status" value="1"/>
</dbReference>
<keyword evidence="4" id="KW-0444">Lipid biosynthesis</keyword>
<sequence length="336" mass="37561">MASACRRFRSDEHQARTARASLRSGTRLQNWNGWLGVPKPAPSVKPCLQKFPLDSGRVRFLLYALGPLFILVSHLGCLLLLVTGLSLTAAGWALALYLIRMLATTAIYHRLITHGSYRAPRLVHWIGSLVGASAGQMGPSWWKAHHLAHHRHVDTDLDPHSPLKPQAGLGGFWRSQVGWLLEPSFFPERLPADVEADPVLRLIDRLHFVPLLALGWVSYLLGGPEWLAAFFLSTTLLFHGVATVNSLAHIAGERPFITDDMSRNNGWVALITLGEGWHNLHHAFQWSVRQGYGVRGGRIRPLPDPTYVFIRGLERLGWADRLRLPAAEDLLERARP</sequence>
<feature type="transmembrane region" description="Helical" evidence="13">
    <location>
        <begin position="89"/>
        <end position="108"/>
    </location>
</feature>
<evidence type="ECO:0000256" key="11">
    <source>
        <dbReference type="ARBA" id="ARBA00023136"/>
    </source>
</evidence>
<dbReference type="eggNOG" id="COG1398">
    <property type="taxonomic scope" value="Bacteria"/>
</dbReference>
<keyword evidence="9" id="KW-0408">Iron</keyword>
<name>K9PB34_CYAGP</name>
<comment type="subcellular location">
    <subcellularLocation>
        <location evidence="2">Membrane</location>
        <topology evidence="2">Multi-pass membrane protein</topology>
    </subcellularLocation>
</comment>
<feature type="domain" description="Fatty acid desaturase" evidence="14">
    <location>
        <begin position="91"/>
        <end position="284"/>
    </location>
</feature>
<feature type="transmembrane region" description="Helical" evidence="13">
    <location>
        <begin position="206"/>
        <end position="222"/>
    </location>
</feature>
<organism evidence="15 16">
    <name type="scientific">Cyanobium gracile (strain ATCC 27147 / PCC 6307)</name>
    <dbReference type="NCBI Taxonomy" id="292564"/>
    <lineage>
        <taxon>Bacteria</taxon>
        <taxon>Bacillati</taxon>
        <taxon>Cyanobacteriota</taxon>
        <taxon>Cyanophyceae</taxon>
        <taxon>Synechococcales</taxon>
        <taxon>Prochlorococcaceae</taxon>
        <taxon>Cyanobium</taxon>
    </lineage>
</organism>
<accession>K9PB34</accession>
<evidence type="ECO:0000313" key="15">
    <source>
        <dbReference type="EMBL" id="AFY29941.1"/>
    </source>
</evidence>
<dbReference type="PRINTS" id="PR00075">
    <property type="entry name" value="FACDDSATRASE"/>
</dbReference>
<keyword evidence="6" id="KW-0276">Fatty acid metabolism</keyword>
<dbReference type="GO" id="GO:0016717">
    <property type="term" value="F:oxidoreductase activity, acting on paired donors, with oxidation of a pair of donors resulting in the reduction of molecular oxygen to two molecules of water"/>
    <property type="evidence" value="ECO:0007669"/>
    <property type="project" value="InterPro"/>
</dbReference>
<feature type="transmembrane region" description="Helical" evidence="13">
    <location>
        <begin position="60"/>
        <end position="83"/>
    </location>
</feature>
<evidence type="ECO:0000256" key="2">
    <source>
        <dbReference type="ARBA" id="ARBA00004141"/>
    </source>
</evidence>
<evidence type="ECO:0000256" key="10">
    <source>
        <dbReference type="ARBA" id="ARBA00023098"/>
    </source>
</evidence>
<keyword evidence="7 13" id="KW-1133">Transmembrane helix</keyword>
<reference evidence="16" key="1">
    <citation type="journal article" date="2013" name="Proc. Natl. Acad. Sci. U.S.A.">
        <title>Improving the coverage of the cyanobacterial phylum using diversity-driven genome sequencing.</title>
        <authorList>
            <person name="Shih P.M."/>
            <person name="Wu D."/>
            <person name="Latifi A."/>
            <person name="Axen S.D."/>
            <person name="Fewer D.P."/>
            <person name="Talla E."/>
            <person name="Calteau A."/>
            <person name="Cai F."/>
            <person name="Tandeau de Marsac N."/>
            <person name="Rippka R."/>
            <person name="Herdman M."/>
            <person name="Sivonen K."/>
            <person name="Coursin T."/>
            <person name="Laurent T."/>
            <person name="Goodwin L."/>
            <person name="Nolan M."/>
            <person name="Davenport K.W."/>
            <person name="Han C.S."/>
            <person name="Rubin E.M."/>
            <person name="Eisen J.A."/>
            <person name="Woyke T."/>
            <person name="Gugger M."/>
            <person name="Kerfeld C.A."/>
        </authorList>
    </citation>
    <scope>NUCLEOTIDE SEQUENCE [LARGE SCALE GENOMIC DNA]</scope>
    <source>
        <strain evidence="16">ATCC 27147 / PCC 6307</strain>
    </source>
</reference>
<dbReference type="PANTHER" id="PTHR11351">
    <property type="entry name" value="ACYL-COA DESATURASE"/>
    <property type="match status" value="1"/>
</dbReference>
<dbReference type="AlphaFoldDB" id="K9PB34"/>
<gene>
    <name evidence="15" type="ordered locus">Cyagr_2849</name>
</gene>
<evidence type="ECO:0000256" key="5">
    <source>
        <dbReference type="ARBA" id="ARBA00022692"/>
    </source>
</evidence>
<dbReference type="PATRIC" id="fig|292564.3.peg.2705"/>
<dbReference type="InterPro" id="IPR005804">
    <property type="entry name" value="FA_desaturase_dom"/>
</dbReference>
<comment type="cofactor">
    <cofactor evidence="1">
        <name>Fe(2+)</name>
        <dbReference type="ChEBI" id="CHEBI:29033"/>
    </cofactor>
</comment>
<protein>
    <submittedName>
        <fullName evidence="15">Fatty-acid desaturase</fullName>
    </submittedName>
</protein>
<dbReference type="EMBL" id="CP003495">
    <property type="protein sequence ID" value="AFY29941.1"/>
    <property type="molecule type" value="Genomic_DNA"/>
</dbReference>
<comment type="similarity">
    <text evidence="3">Belongs to the fatty acid desaturase type 2 family.</text>
</comment>
<evidence type="ECO:0000256" key="3">
    <source>
        <dbReference type="ARBA" id="ARBA00008749"/>
    </source>
</evidence>
<dbReference type="CDD" id="cd03505">
    <property type="entry name" value="Delta9-FADS-like"/>
    <property type="match status" value="1"/>
</dbReference>
<evidence type="ECO:0000256" key="7">
    <source>
        <dbReference type="ARBA" id="ARBA00022989"/>
    </source>
</evidence>
<keyword evidence="10" id="KW-0443">Lipid metabolism</keyword>
<evidence type="ECO:0000256" key="9">
    <source>
        <dbReference type="ARBA" id="ARBA00023004"/>
    </source>
</evidence>
<evidence type="ECO:0000256" key="13">
    <source>
        <dbReference type="SAM" id="Phobius"/>
    </source>
</evidence>
<dbReference type="GO" id="GO:0016020">
    <property type="term" value="C:membrane"/>
    <property type="evidence" value="ECO:0007669"/>
    <property type="project" value="UniProtKB-SubCell"/>
</dbReference>